<dbReference type="PANTHER" id="PTHR40980:SF4">
    <property type="entry name" value="TONB-DEPENDENT RECEPTOR-LIKE BETA-BARREL DOMAIN-CONTAINING PROTEIN"/>
    <property type="match status" value="1"/>
</dbReference>
<evidence type="ECO:0000256" key="4">
    <source>
        <dbReference type="SAM" id="SignalP"/>
    </source>
</evidence>
<accession>A0A246BD30</accession>
<dbReference type="Proteomes" id="UP000197587">
    <property type="component" value="Unassembled WGS sequence"/>
</dbReference>
<feature type="chain" id="PRO_5012105594" evidence="4">
    <location>
        <begin position="19"/>
        <end position="731"/>
    </location>
</feature>
<dbReference type="SUPFAM" id="SSF56935">
    <property type="entry name" value="Porins"/>
    <property type="match status" value="1"/>
</dbReference>
<dbReference type="Pfam" id="PF14905">
    <property type="entry name" value="OMP_b-brl_3"/>
    <property type="match status" value="1"/>
</dbReference>
<evidence type="ECO:0000313" key="7">
    <source>
        <dbReference type="Proteomes" id="UP000197587"/>
    </source>
</evidence>
<evidence type="ECO:0000256" key="1">
    <source>
        <dbReference type="ARBA" id="ARBA00004442"/>
    </source>
</evidence>
<dbReference type="AlphaFoldDB" id="A0A246BD30"/>
<feature type="signal peptide" evidence="4">
    <location>
        <begin position="1"/>
        <end position="18"/>
    </location>
</feature>
<dbReference type="EMBL" id="JASZ02000001">
    <property type="protein sequence ID" value="OWK99592.1"/>
    <property type="molecule type" value="Genomic_DNA"/>
</dbReference>
<dbReference type="InterPro" id="IPR036942">
    <property type="entry name" value="Beta-barrel_TonB_sf"/>
</dbReference>
<dbReference type="InterPro" id="IPR041700">
    <property type="entry name" value="OMP_b-brl_3"/>
</dbReference>
<dbReference type="GO" id="GO:0009279">
    <property type="term" value="C:cell outer membrane"/>
    <property type="evidence" value="ECO:0007669"/>
    <property type="project" value="UniProtKB-SubCell"/>
</dbReference>
<dbReference type="PANTHER" id="PTHR40980">
    <property type="entry name" value="PLUG DOMAIN-CONTAINING PROTEIN"/>
    <property type="match status" value="1"/>
</dbReference>
<evidence type="ECO:0000259" key="5">
    <source>
        <dbReference type="Pfam" id="PF14905"/>
    </source>
</evidence>
<keyword evidence="7" id="KW-1185">Reference proteome</keyword>
<feature type="domain" description="Outer membrane protein beta-barrel" evidence="5">
    <location>
        <begin position="292"/>
        <end position="705"/>
    </location>
</feature>
<gene>
    <name evidence="6" type="ORF">AP75_01225</name>
</gene>
<sequence length="731" mass="83610">MKKLLITLLFLSGIVAFAQEAPKKDSVKTQNIEEISMTKKVFQKKSDRLIFDVANSPIAKGTNSFDLLKDTPMVSSTDEKTLKILGKNNATIFINGKKSNMDAEAIIAMLKSTPSEDISKIEVITVPSSEFQVESNDGIINIVMKKKMSDGVNGTLKMENNQGYFNNSSSALSVNFRKGKLAGSGNLNFGSWTQRQYYQLANGDNTFAQTTKGTITDPNLNLGGYINLDYEISAKQNLGFSYNNRFNWSLNSISDLYNEGKDLIENTIRRTTTNNVEDSRTKNHSFNLNYEWKTDDLGSKLMLNSAYLTYHRNQESVNVTTDFDTQNISRKFQQITPQIINNYGFMADYIQKFKKETTLSFGGSFNKTKTDNDTTLESIIPPTGIDAEQSNHFVYHENIIGFYATLEKSFSEKLSGKIGSRLEMTKSNGEVLAKDQSFDRNYNSFLPYLSVNYAINKDNNLSYAFSSRIRWPSFWQLNPTRMYLTENNYVQNNPFMKASTYYNQELNYMLKNSYFVVLNHSYITDVSEQIPLQRKMDGVTELRYIRTNYGDKQEFGLTVGMQKMFFKGIWNANYTATVNHNIFNGIVNTDPITGDVFPAFVLDKKTTFGLVQFNNDIRLSSKKDWYFGLKYFYLTSQEIEFGKLGALQSLDLSLKKIWKDWTFLLEGSDILGQNKVDIDSRQDNGYYNIVKQNQYNRQVTFTATYNFGNQKLQKIRKSQNANDEIRKRTGG</sequence>
<evidence type="ECO:0000256" key="3">
    <source>
        <dbReference type="ARBA" id="ARBA00023237"/>
    </source>
</evidence>
<keyword evidence="4" id="KW-0732">Signal</keyword>
<dbReference type="RefSeq" id="WP_088263422.1">
    <property type="nucleotide sequence ID" value="NZ_JASZ02000001.1"/>
</dbReference>
<protein>
    <submittedName>
        <fullName evidence="6">TonB-dependent receptor</fullName>
    </submittedName>
</protein>
<organism evidence="6 7">
    <name type="scientific">Kaistella haifensis DSM 19056</name>
    <dbReference type="NCBI Taxonomy" id="1450526"/>
    <lineage>
        <taxon>Bacteria</taxon>
        <taxon>Pseudomonadati</taxon>
        <taxon>Bacteroidota</taxon>
        <taxon>Flavobacteriia</taxon>
        <taxon>Flavobacteriales</taxon>
        <taxon>Weeksellaceae</taxon>
        <taxon>Chryseobacterium group</taxon>
        <taxon>Kaistella</taxon>
    </lineage>
</organism>
<comment type="subcellular location">
    <subcellularLocation>
        <location evidence="1">Cell outer membrane</location>
    </subcellularLocation>
</comment>
<name>A0A246BD30_9FLAO</name>
<evidence type="ECO:0000256" key="2">
    <source>
        <dbReference type="ARBA" id="ARBA00023136"/>
    </source>
</evidence>
<evidence type="ECO:0000313" key="6">
    <source>
        <dbReference type="EMBL" id="OWK99592.1"/>
    </source>
</evidence>
<proteinExistence type="predicted"/>
<dbReference type="Gene3D" id="2.40.170.20">
    <property type="entry name" value="TonB-dependent receptor, beta-barrel domain"/>
    <property type="match status" value="1"/>
</dbReference>
<comment type="caution">
    <text evidence="6">The sequence shown here is derived from an EMBL/GenBank/DDBJ whole genome shotgun (WGS) entry which is preliminary data.</text>
</comment>
<keyword evidence="6" id="KW-0675">Receptor</keyword>
<reference evidence="6 7" key="2">
    <citation type="submission" date="2017-05" db="EMBL/GenBank/DDBJ databases">
        <title>Genome of Chryseobacterium haifense.</title>
        <authorList>
            <person name="Newman J.D."/>
        </authorList>
    </citation>
    <scope>NUCLEOTIDE SEQUENCE [LARGE SCALE GENOMIC DNA]</scope>
    <source>
        <strain evidence="6 7">DSM 19056</strain>
    </source>
</reference>
<keyword evidence="3" id="KW-0998">Cell outer membrane</keyword>
<reference evidence="6 7" key="1">
    <citation type="submission" date="2014-01" db="EMBL/GenBank/DDBJ databases">
        <authorList>
            <consortium name="Genome Consortium for Active Teaching"/>
            <person name="Sontag T.C."/>
            <person name="Newman J.D."/>
        </authorList>
    </citation>
    <scope>NUCLEOTIDE SEQUENCE [LARGE SCALE GENOMIC DNA]</scope>
    <source>
        <strain evidence="6 7">DSM 19056</strain>
    </source>
</reference>
<keyword evidence="2" id="KW-0472">Membrane</keyword>